<accession>A0A6P6XMI0</accession>
<keyword evidence="2 5" id="KW-0812">Transmembrane</keyword>
<feature type="transmembrane region" description="Helical" evidence="5">
    <location>
        <begin position="195"/>
        <end position="215"/>
    </location>
</feature>
<evidence type="ECO:0000256" key="4">
    <source>
        <dbReference type="ARBA" id="ARBA00023136"/>
    </source>
</evidence>
<protein>
    <submittedName>
        <fullName evidence="7">Transmembrane protein 65-like</fullName>
    </submittedName>
</protein>
<dbReference type="OrthoDB" id="430821at2759"/>
<proteinExistence type="predicted"/>
<dbReference type="Proteomes" id="UP000515146">
    <property type="component" value="Unplaced"/>
</dbReference>
<evidence type="ECO:0000256" key="5">
    <source>
        <dbReference type="SAM" id="Phobius"/>
    </source>
</evidence>
<dbReference type="GO" id="GO:0016020">
    <property type="term" value="C:membrane"/>
    <property type="evidence" value="ECO:0007669"/>
    <property type="project" value="UniProtKB-SubCell"/>
</dbReference>
<gene>
    <name evidence="7" type="primary">LOC113789372</name>
</gene>
<evidence type="ECO:0000313" key="7">
    <source>
        <dbReference type="RefSeq" id="XP_027194700.1"/>
    </source>
</evidence>
<dbReference type="GO" id="GO:0005739">
    <property type="term" value="C:mitochondrion"/>
    <property type="evidence" value="ECO:0007669"/>
    <property type="project" value="TreeGrafter"/>
</dbReference>
<dbReference type="PANTHER" id="PTHR21706:SF15">
    <property type="entry name" value="TRANSMEMBRANE PROTEIN 65"/>
    <property type="match status" value="1"/>
</dbReference>
<dbReference type="FunCoup" id="A0A6P6XMI0">
    <property type="interactions" value="7"/>
</dbReference>
<evidence type="ECO:0000256" key="1">
    <source>
        <dbReference type="ARBA" id="ARBA00004141"/>
    </source>
</evidence>
<organism evidence="6 7">
    <name type="scientific">Dermatophagoides pteronyssinus</name>
    <name type="common">European house dust mite</name>
    <dbReference type="NCBI Taxonomy" id="6956"/>
    <lineage>
        <taxon>Eukaryota</taxon>
        <taxon>Metazoa</taxon>
        <taxon>Ecdysozoa</taxon>
        <taxon>Arthropoda</taxon>
        <taxon>Chelicerata</taxon>
        <taxon>Arachnida</taxon>
        <taxon>Acari</taxon>
        <taxon>Acariformes</taxon>
        <taxon>Sarcoptiformes</taxon>
        <taxon>Astigmata</taxon>
        <taxon>Psoroptidia</taxon>
        <taxon>Analgoidea</taxon>
        <taxon>Pyroglyphidae</taxon>
        <taxon>Dermatophagoidinae</taxon>
        <taxon>Dermatophagoides</taxon>
    </lineage>
</organism>
<keyword evidence="6" id="KW-1185">Reference proteome</keyword>
<comment type="subcellular location">
    <subcellularLocation>
        <location evidence="1">Membrane</location>
        <topology evidence="1">Multi-pass membrane protein</topology>
    </subcellularLocation>
</comment>
<keyword evidence="4 5" id="KW-0472">Membrane</keyword>
<dbReference type="AlphaFoldDB" id="A0A6P6XMI0"/>
<dbReference type="RefSeq" id="XP_027194700.1">
    <property type="nucleotide sequence ID" value="XM_027338899.1"/>
</dbReference>
<reference evidence="7" key="1">
    <citation type="submission" date="2025-08" db="UniProtKB">
        <authorList>
            <consortium name="RefSeq"/>
        </authorList>
    </citation>
    <scope>IDENTIFICATION</scope>
    <source>
        <strain evidence="7">Airmid</strain>
    </source>
</reference>
<dbReference type="InterPro" id="IPR019537">
    <property type="entry name" value="TMEM65"/>
</dbReference>
<dbReference type="InParanoid" id="A0A6P6XMI0"/>
<keyword evidence="3 5" id="KW-1133">Transmembrane helix</keyword>
<evidence type="ECO:0000313" key="6">
    <source>
        <dbReference type="Proteomes" id="UP000515146"/>
    </source>
</evidence>
<sequence>MFLMKLKHFSSRPSSSSWLNIICMIKSNESIRYYSRPTTGAFLTDKERARDFLALLNVNEKRILYEELQSHPELMQSPIITVIDTSIPIDDPKKQPPNANQLGQVFLAQALPFIGFGFLDNLLMIIAGDYIDLTIGVALGISTMAAAGLGNALSDIAGVGSAYYVEQLAIKIGVKTPKLSLVQLQMSRTRWTMQIGRAFGVALGCLIGMFPLLFLPHRSNLGNDDKHQKKPKNEQTE</sequence>
<name>A0A6P6XMI0_DERPT</name>
<dbReference type="KEGG" id="dpte:113789372"/>
<dbReference type="Pfam" id="PF10507">
    <property type="entry name" value="TMEM65"/>
    <property type="match status" value="1"/>
</dbReference>
<dbReference type="PANTHER" id="PTHR21706">
    <property type="entry name" value="TRANSMEMBRANE PROTEIN 65"/>
    <property type="match status" value="1"/>
</dbReference>
<evidence type="ECO:0000256" key="2">
    <source>
        <dbReference type="ARBA" id="ARBA00022692"/>
    </source>
</evidence>
<evidence type="ECO:0000256" key="3">
    <source>
        <dbReference type="ARBA" id="ARBA00022989"/>
    </source>
</evidence>
<dbReference type="OMA" id="EMIDQPA"/>